<gene>
    <name evidence="3" type="ORF">BDY21DRAFT_285749</name>
</gene>
<keyword evidence="4" id="KW-1185">Reference proteome</keyword>
<feature type="compositionally biased region" description="Acidic residues" evidence="1">
    <location>
        <begin position="226"/>
        <end position="239"/>
    </location>
</feature>
<dbReference type="InterPro" id="IPR009291">
    <property type="entry name" value="Vps62"/>
</dbReference>
<reference evidence="3" key="1">
    <citation type="journal article" date="2020" name="Stud. Mycol.">
        <title>101 Dothideomycetes genomes: a test case for predicting lifestyles and emergence of pathogens.</title>
        <authorList>
            <person name="Haridas S."/>
            <person name="Albert R."/>
            <person name="Binder M."/>
            <person name="Bloem J."/>
            <person name="Labutti K."/>
            <person name="Salamov A."/>
            <person name="Andreopoulos B."/>
            <person name="Baker S."/>
            <person name="Barry K."/>
            <person name="Bills G."/>
            <person name="Bluhm B."/>
            <person name="Cannon C."/>
            <person name="Castanera R."/>
            <person name="Culley D."/>
            <person name="Daum C."/>
            <person name="Ezra D."/>
            <person name="Gonzalez J."/>
            <person name="Henrissat B."/>
            <person name="Kuo A."/>
            <person name="Liang C."/>
            <person name="Lipzen A."/>
            <person name="Lutzoni F."/>
            <person name="Magnuson J."/>
            <person name="Mondo S."/>
            <person name="Nolan M."/>
            <person name="Ohm R."/>
            <person name="Pangilinan J."/>
            <person name="Park H.-J."/>
            <person name="Ramirez L."/>
            <person name="Alfaro M."/>
            <person name="Sun H."/>
            <person name="Tritt A."/>
            <person name="Yoshinaga Y."/>
            <person name="Zwiers L.-H."/>
            <person name="Turgeon B."/>
            <person name="Goodwin S."/>
            <person name="Spatafora J."/>
            <person name="Crous P."/>
            <person name="Grigoriev I."/>
        </authorList>
    </citation>
    <scope>NUCLEOTIDE SEQUENCE</scope>
    <source>
        <strain evidence="3">ATCC 16933</strain>
    </source>
</reference>
<evidence type="ECO:0000313" key="4">
    <source>
        <dbReference type="Proteomes" id="UP000799766"/>
    </source>
</evidence>
<dbReference type="PANTHER" id="PTHR48172:SF2">
    <property type="entry name" value="VACUOLAR PROTEIN SORTING PROTEIN 62"/>
    <property type="match status" value="1"/>
</dbReference>
<organism evidence="3 4">
    <name type="scientific">Lineolata rhizophorae</name>
    <dbReference type="NCBI Taxonomy" id="578093"/>
    <lineage>
        <taxon>Eukaryota</taxon>
        <taxon>Fungi</taxon>
        <taxon>Dikarya</taxon>
        <taxon>Ascomycota</taxon>
        <taxon>Pezizomycotina</taxon>
        <taxon>Dothideomycetes</taxon>
        <taxon>Dothideomycetes incertae sedis</taxon>
        <taxon>Lineolatales</taxon>
        <taxon>Lineolataceae</taxon>
        <taxon>Lineolata</taxon>
    </lineage>
</organism>
<feature type="region of interest" description="Disordered" evidence="1">
    <location>
        <begin position="277"/>
        <end position="296"/>
    </location>
</feature>
<protein>
    <recommendedName>
        <fullName evidence="5">Vacuolar protein sorting-associated protein 62</fullName>
    </recommendedName>
</protein>
<feature type="chain" id="PRO_5025421574" description="Vacuolar protein sorting-associated protein 62" evidence="2">
    <location>
        <begin position="31"/>
        <end position="639"/>
    </location>
</feature>
<name>A0A6A6P169_9PEZI</name>
<dbReference type="OrthoDB" id="188042at2759"/>
<evidence type="ECO:0000256" key="1">
    <source>
        <dbReference type="SAM" id="MobiDB-lite"/>
    </source>
</evidence>
<evidence type="ECO:0000313" key="3">
    <source>
        <dbReference type="EMBL" id="KAF2457568.1"/>
    </source>
</evidence>
<sequence>MLRGRRRPLAFVSGLLSLLTLSQLSRLAGGGGPPSERAEEASWIASSESWLDRTACHWFGVCGAAHLNRAGWVDPKSKKKQRQQEPVPESDGQDVSGAGPPGKLAIDLSTFWTSGSGPDPAEWDDAERERRGIPDYVLEHAPYVHLFSGEQFWPCDMAEHLVHTTPHLNYTPISAADDHPNLTDLSDLNRWGRFVYLKSDDNVEERPEWLGGASNIPTFPGRGNGGDDDDGGDGEDYEHEDGVSWAEWDGRIDGPIPDQNMADWYDVGIGDTVDKGGIRPNPTHGAAPPVPSDTDEGEELLLEPWAADAAGAEAAGGTGATRRTAGGRSDAPAVLIVVPKGSGVVDAFWFYFYSYNLGNEVFNVRFGNHVGDWEHAVVRFKDGRPKAMFFSEHNFGQAYSFEAVEKIGKRPVVYSATGTHAMYATAGVHPYVLPWGLLHDMTDRGPLWDPLLNSHAYTYDHAGDELRASNVTPRAPTDWFYFAGHWGDKFYPLSDPRQYRFAGQYHYVNGPLGPRFKNLGRKRICQGNGECVIKDWIGVAGAGEGGGGGGGRGERMKWRRASFFVYPDSCYSLVLRDEMGAYAFIFFLVLPEVSSVFDVASWCLDNVESPFRAEGEGEESGGGIREQSFLRVWTRTGAK</sequence>
<dbReference type="PANTHER" id="PTHR48172">
    <property type="match status" value="1"/>
</dbReference>
<dbReference type="Pfam" id="PF06101">
    <property type="entry name" value="Vps62"/>
    <property type="match status" value="1"/>
</dbReference>
<accession>A0A6A6P169</accession>
<dbReference type="AlphaFoldDB" id="A0A6A6P169"/>
<keyword evidence="2" id="KW-0732">Signal</keyword>
<dbReference type="Proteomes" id="UP000799766">
    <property type="component" value="Unassembled WGS sequence"/>
</dbReference>
<proteinExistence type="predicted"/>
<feature type="region of interest" description="Disordered" evidence="1">
    <location>
        <begin position="208"/>
        <end position="241"/>
    </location>
</feature>
<feature type="signal peptide" evidence="2">
    <location>
        <begin position="1"/>
        <end position="30"/>
    </location>
</feature>
<dbReference type="EMBL" id="MU001680">
    <property type="protein sequence ID" value="KAF2457568.1"/>
    <property type="molecule type" value="Genomic_DNA"/>
</dbReference>
<evidence type="ECO:0000256" key="2">
    <source>
        <dbReference type="SAM" id="SignalP"/>
    </source>
</evidence>
<feature type="region of interest" description="Disordered" evidence="1">
    <location>
        <begin position="73"/>
        <end position="100"/>
    </location>
</feature>
<evidence type="ECO:0008006" key="5">
    <source>
        <dbReference type="Google" id="ProtNLM"/>
    </source>
</evidence>